<dbReference type="Gene3D" id="1.10.10.2830">
    <property type="match status" value="1"/>
</dbReference>
<dbReference type="InterPro" id="IPR036086">
    <property type="entry name" value="ParB/Sulfiredoxin_sf"/>
</dbReference>
<reference evidence="2 3" key="1">
    <citation type="submission" date="2020-04" db="EMBL/GenBank/DDBJ databases">
        <title>Sphingobium sp. AR-3-1 isolated from Arctic soil.</title>
        <authorList>
            <person name="Dahal R.H."/>
            <person name="Chaudhary D.K."/>
        </authorList>
    </citation>
    <scope>NUCLEOTIDE SEQUENCE [LARGE SCALE GENOMIC DNA]</scope>
    <source>
        <strain evidence="2 3">AR-3-1</strain>
    </source>
</reference>
<dbReference type="Pfam" id="PF07506">
    <property type="entry name" value="RepB"/>
    <property type="match status" value="1"/>
</dbReference>
<gene>
    <name evidence="2" type="ORF">HHL08_18500</name>
</gene>
<dbReference type="SUPFAM" id="SSF110849">
    <property type="entry name" value="ParB/Sulfiredoxin"/>
    <property type="match status" value="1"/>
</dbReference>
<protein>
    <submittedName>
        <fullName evidence="2">ParB N-terminal domain-containing protein</fullName>
    </submittedName>
</protein>
<sequence>MTDWSEPNTPELEPGLDHRVRLGFERETVTVALDQLVPLKILQQGVRESKKFAQILSSIKAIGIVEAPAVAPDPKNAGKYFLLDGHLRVEALRQLEITTVECLVANDDETYTYNKRVNRLPPVQEHRMIVRAIERGVTEAVIADALGLEVQSIRARFRLLDGICTEAADALKDTNCSMKVFDLLRRMTALRQIEAADLMIGQNNFSLMFARALLAATTEEQLVPAGKKARKPDVTGPTSQQISRMERELAALQTQVKSVEETYGIDNLHLTFARGYLGKLLANARIVRWLSVHRAEYLTEFQRIAEIDSLGSLATPNAD</sequence>
<dbReference type="GO" id="GO:0007059">
    <property type="term" value="P:chromosome segregation"/>
    <property type="evidence" value="ECO:0007669"/>
    <property type="project" value="TreeGrafter"/>
</dbReference>
<dbReference type="RefSeq" id="WP_169574517.1">
    <property type="nucleotide sequence ID" value="NZ_JABBFV010000016.1"/>
</dbReference>
<dbReference type="PANTHER" id="PTHR33375:SF1">
    <property type="entry name" value="CHROMOSOME-PARTITIONING PROTEIN PARB-RELATED"/>
    <property type="match status" value="1"/>
</dbReference>
<feature type="domain" description="ParB-like N-terminal" evidence="1">
    <location>
        <begin position="29"/>
        <end position="119"/>
    </location>
</feature>
<dbReference type="GO" id="GO:0005694">
    <property type="term" value="C:chromosome"/>
    <property type="evidence" value="ECO:0007669"/>
    <property type="project" value="TreeGrafter"/>
</dbReference>
<dbReference type="GO" id="GO:0045881">
    <property type="term" value="P:positive regulation of sporulation resulting in formation of a cellular spore"/>
    <property type="evidence" value="ECO:0007669"/>
    <property type="project" value="TreeGrafter"/>
</dbReference>
<dbReference type="InterPro" id="IPR050336">
    <property type="entry name" value="Chromosome_partition/occlusion"/>
</dbReference>
<accession>A0A7X9WYA9</accession>
<dbReference type="Pfam" id="PF02195">
    <property type="entry name" value="ParB_N"/>
    <property type="match status" value="1"/>
</dbReference>
<keyword evidence="3" id="KW-1185">Reference proteome</keyword>
<dbReference type="Proteomes" id="UP000519023">
    <property type="component" value="Unassembled WGS sequence"/>
</dbReference>
<evidence type="ECO:0000313" key="2">
    <source>
        <dbReference type="EMBL" id="NML12111.1"/>
    </source>
</evidence>
<dbReference type="PANTHER" id="PTHR33375">
    <property type="entry name" value="CHROMOSOME-PARTITIONING PROTEIN PARB-RELATED"/>
    <property type="match status" value="1"/>
</dbReference>
<dbReference type="InterPro" id="IPR011111">
    <property type="entry name" value="Plasmid_RepB"/>
</dbReference>
<dbReference type="InterPro" id="IPR003115">
    <property type="entry name" value="ParB_N"/>
</dbReference>
<dbReference type="SUPFAM" id="SSF109709">
    <property type="entry name" value="KorB DNA-binding domain-like"/>
    <property type="match status" value="1"/>
</dbReference>
<name>A0A7X9WYA9_9SPHN</name>
<organism evidence="2 3">
    <name type="scientific">Sphingobium psychrophilum</name>
    <dbReference type="NCBI Taxonomy" id="2728834"/>
    <lineage>
        <taxon>Bacteria</taxon>
        <taxon>Pseudomonadati</taxon>
        <taxon>Pseudomonadota</taxon>
        <taxon>Alphaproteobacteria</taxon>
        <taxon>Sphingomonadales</taxon>
        <taxon>Sphingomonadaceae</taxon>
        <taxon>Sphingobium</taxon>
    </lineage>
</organism>
<dbReference type="Gene3D" id="3.90.1530.10">
    <property type="entry name" value="Conserved hypothetical protein from pyrococcus furiosus pfu- 392566-001, ParB domain"/>
    <property type="match status" value="1"/>
</dbReference>
<evidence type="ECO:0000313" key="3">
    <source>
        <dbReference type="Proteomes" id="UP000519023"/>
    </source>
</evidence>
<dbReference type="AlphaFoldDB" id="A0A7X9WYA9"/>
<dbReference type="EMBL" id="JABBFV010000016">
    <property type="protein sequence ID" value="NML12111.1"/>
    <property type="molecule type" value="Genomic_DNA"/>
</dbReference>
<dbReference type="SMART" id="SM00470">
    <property type="entry name" value="ParB"/>
    <property type="match status" value="1"/>
</dbReference>
<comment type="caution">
    <text evidence="2">The sequence shown here is derived from an EMBL/GenBank/DDBJ whole genome shotgun (WGS) entry which is preliminary data.</text>
</comment>
<evidence type="ECO:0000259" key="1">
    <source>
        <dbReference type="SMART" id="SM00470"/>
    </source>
</evidence>
<proteinExistence type="predicted"/>